<gene>
    <name evidence="5" type="ORF">FXF65_17200</name>
</gene>
<evidence type="ECO:0000256" key="3">
    <source>
        <dbReference type="RuleBase" id="RU004046"/>
    </source>
</evidence>
<keyword evidence="6" id="KW-1185">Reference proteome</keyword>
<feature type="compositionally biased region" description="Gly residues" evidence="4">
    <location>
        <begin position="16"/>
        <end position="30"/>
    </location>
</feature>
<dbReference type="RefSeq" id="WP_148350971.1">
    <property type="nucleotide sequence ID" value="NZ_JBHSBF010000036.1"/>
</dbReference>
<evidence type="ECO:0000256" key="2">
    <source>
        <dbReference type="ARBA" id="ARBA00022777"/>
    </source>
</evidence>
<protein>
    <recommendedName>
        <fullName evidence="7">Glucokinase</fullName>
    </recommendedName>
</protein>
<accession>A0A5D0U7P1</accession>
<dbReference type="PANTHER" id="PTHR47363:SF1">
    <property type="entry name" value="GLUCOKINASE"/>
    <property type="match status" value="1"/>
</dbReference>
<dbReference type="InterPro" id="IPR043129">
    <property type="entry name" value="ATPase_NBD"/>
</dbReference>
<evidence type="ECO:0000256" key="1">
    <source>
        <dbReference type="ARBA" id="ARBA00022679"/>
    </source>
</evidence>
<dbReference type="OrthoDB" id="3974524at2"/>
<dbReference type="PANTHER" id="PTHR47363">
    <property type="entry name" value="GLUCOKINASE"/>
    <property type="match status" value="1"/>
</dbReference>
<sequence length="355" mass="36930">MNVPEGVVMTARTDGPGRGLPRTGGAGVDVGGTKAHMRFPDPRTGEVRSVETRCERYDSLDDLLSDCFRLAGCVPRALVAGVAGRVLPDGDVHVTNRPAWPVFRRAVFGAAHGVDVVVVNDLVATAMGAGELGGDGYRALLPDVPRLGGAARAVVAIGTGVGAAVVDADGAVRSSEAGHMSWQPVTDDEEELLRFVRASAGGPVVTVEEVLGGLAGFRHLYDFLGTRRDAGPDLRERVAERIAGGGELGPVLTAAAGAGDGFARELLALYGGILGQFLRDLLLVSHPEGAEVWLGGSVLQAPGIGELLVSDTPFRERMICRGAQHADMLGRIPVLLITDRHVAAKGAFARSRSGT</sequence>
<name>A0A5D0U7P1_9ACTN</name>
<feature type="region of interest" description="Disordered" evidence="4">
    <location>
        <begin position="1"/>
        <end position="44"/>
    </location>
</feature>
<comment type="similarity">
    <text evidence="3">Belongs to the bacterial glucokinase family.</text>
</comment>
<dbReference type="Proteomes" id="UP000322634">
    <property type="component" value="Unassembled WGS sequence"/>
</dbReference>
<dbReference type="Pfam" id="PF02685">
    <property type="entry name" value="Glucokinase"/>
    <property type="match status" value="1"/>
</dbReference>
<evidence type="ECO:0000313" key="5">
    <source>
        <dbReference type="EMBL" id="TYC14581.1"/>
    </source>
</evidence>
<reference evidence="5 6" key="1">
    <citation type="submission" date="2019-08" db="EMBL/GenBank/DDBJ databases">
        <title>Actinomadura sp. nov. CYP1-5 isolated from mountain soil.</title>
        <authorList>
            <person name="Songsumanus A."/>
            <person name="Kuncharoen N."/>
            <person name="Kudo T."/>
            <person name="Yuki M."/>
            <person name="Igarashi Y."/>
            <person name="Tanasupawat S."/>
        </authorList>
    </citation>
    <scope>NUCLEOTIDE SEQUENCE [LARGE SCALE GENOMIC DNA]</scope>
    <source>
        <strain evidence="5 6">GKU157</strain>
    </source>
</reference>
<evidence type="ECO:0008006" key="7">
    <source>
        <dbReference type="Google" id="ProtNLM"/>
    </source>
</evidence>
<evidence type="ECO:0000256" key="4">
    <source>
        <dbReference type="SAM" id="MobiDB-lite"/>
    </source>
</evidence>
<dbReference type="AlphaFoldDB" id="A0A5D0U7P1"/>
<dbReference type="GO" id="GO:0005536">
    <property type="term" value="F:D-glucose binding"/>
    <property type="evidence" value="ECO:0007669"/>
    <property type="project" value="InterPro"/>
</dbReference>
<organism evidence="5 6">
    <name type="scientific">Actinomadura syzygii</name>
    <dbReference type="NCBI Taxonomy" id="1427538"/>
    <lineage>
        <taxon>Bacteria</taxon>
        <taxon>Bacillati</taxon>
        <taxon>Actinomycetota</taxon>
        <taxon>Actinomycetes</taxon>
        <taxon>Streptosporangiales</taxon>
        <taxon>Thermomonosporaceae</taxon>
        <taxon>Actinomadura</taxon>
    </lineage>
</organism>
<dbReference type="EMBL" id="VSFF01000006">
    <property type="protein sequence ID" value="TYC14581.1"/>
    <property type="molecule type" value="Genomic_DNA"/>
</dbReference>
<dbReference type="Gene3D" id="3.30.420.40">
    <property type="match status" value="1"/>
</dbReference>
<dbReference type="SUPFAM" id="SSF53067">
    <property type="entry name" value="Actin-like ATPase domain"/>
    <property type="match status" value="1"/>
</dbReference>
<proteinExistence type="inferred from homology"/>
<dbReference type="GO" id="GO:0004340">
    <property type="term" value="F:glucokinase activity"/>
    <property type="evidence" value="ECO:0007669"/>
    <property type="project" value="InterPro"/>
</dbReference>
<keyword evidence="1" id="KW-0808">Transferase</keyword>
<dbReference type="GO" id="GO:0005524">
    <property type="term" value="F:ATP binding"/>
    <property type="evidence" value="ECO:0007669"/>
    <property type="project" value="InterPro"/>
</dbReference>
<dbReference type="GO" id="GO:0006096">
    <property type="term" value="P:glycolytic process"/>
    <property type="evidence" value="ECO:0007669"/>
    <property type="project" value="InterPro"/>
</dbReference>
<dbReference type="Gene3D" id="3.40.367.20">
    <property type="match status" value="1"/>
</dbReference>
<evidence type="ECO:0000313" key="6">
    <source>
        <dbReference type="Proteomes" id="UP000322634"/>
    </source>
</evidence>
<comment type="caution">
    <text evidence="5">The sequence shown here is derived from an EMBL/GenBank/DDBJ whole genome shotgun (WGS) entry which is preliminary data.</text>
</comment>
<dbReference type="InterPro" id="IPR003836">
    <property type="entry name" value="Glucokinase"/>
</dbReference>
<keyword evidence="2" id="KW-0418">Kinase</keyword>